<feature type="region of interest" description="Disordered" evidence="1">
    <location>
        <begin position="131"/>
        <end position="152"/>
    </location>
</feature>
<dbReference type="EMBL" id="JTDE01000080">
    <property type="protein sequence ID" value="KAF7262386.1"/>
    <property type="molecule type" value="Genomic_DNA"/>
</dbReference>
<evidence type="ECO:0000313" key="3">
    <source>
        <dbReference type="Proteomes" id="UP000822476"/>
    </source>
</evidence>
<feature type="compositionally biased region" description="Polar residues" evidence="1">
    <location>
        <begin position="12"/>
        <end position="27"/>
    </location>
</feature>
<proteinExistence type="predicted"/>
<reference evidence="2" key="1">
    <citation type="submission" date="2019-07" db="EMBL/GenBank/DDBJ databases">
        <title>Annotation for the trematode Paragonimus miyazaki's.</title>
        <authorList>
            <person name="Choi Y.-J."/>
        </authorList>
    </citation>
    <scope>NUCLEOTIDE SEQUENCE</scope>
    <source>
        <strain evidence="2">Japan</strain>
    </source>
</reference>
<dbReference type="AlphaFoldDB" id="A0A8S9Z9M8"/>
<evidence type="ECO:0000313" key="2">
    <source>
        <dbReference type="EMBL" id="KAF7262386.1"/>
    </source>
</evidence>
<sequence length="533" mass="58905">MDDESLARRKGSNSGPISAATESQRSTPLLHRRHLNLERRVSSRLLKPTVERIFSVASTPSINKPAVQHRTDSLIVTTNAEETKANEHNARLLSRRKQYSQRVPTIALDETVISTSSPNIRNNEYQKSYKNETFSSSLSPSCTTSPAGLSPPPLPINKADLGYSQRALSASPSKDTTKELSTPQRRFINSAPSVDSLSVRYPAQMVYDRTGNVTSSPRLIKHSPFPSPAGSLLSHSPGLSPQTVFSTASPQSSAVSAVSLVQQRSTESHESSLSMPSAASSGSGSGPYGGFRSTKMVSNERMLNRSVDPSTTTQGSRSPRSESHTIQRRSSYEMATGKIDPPQRKVKRSTLKVALHVLKDKRDAFFKKNFKTVDETNELSDPVYHLLRCAATPGHQPSTCKCICHMENFETHPGFVEMTSPINTLFSSKNHPIHQSTLTQKIAQPKLPNSMPTLYTEEENFPTTDACPSKRSTKKSNTFSFPSILSRRKMLTRHKSDQRSTTKELNTRSISTETSYTPESVHLHSRNPVFTFD</sequence>
<accession>A0A8S9Z9M8</accession>
<feature type="region of interest" description="Disordered" evidence="1">
    <location>
        <begin position="460"/>
        <end position="479"/>
    </location>
</feature>
<feature type="compositionally biased region" description="Basic and acidic residues" evidence="1">
    <location>
        <begin position="494"/>
        <end position="506"/>
    </location>
</feature>
<keyword evidence="3" id="KW-1185">Reference proteome</keyword>
<dbReference type="OrthoDB" id="6258621at2759"/>
<feature type="region of interest" description="Disordered" evidence="1">
    <location>
        <begin position="212"/>
        <end position="344"/>
    </location>
</feature>
<feature type="compositionally biased region" description="Low complexity" evidence="1">
    <location>
        <begin position="135"/>
        <end position="146"/>
    </location>
</feature>
<comment type="caution">
    <text evidence="2">The sequence shown here is derived from an EMBL/GenBank/DDBJ whole genome shotgun (WGS) entry which is preliminary data.</text>
</comment>
<name>A0A8S9Z9M8_9TREM</name>
<dbReference type="Proteomes" id="UP000822476">
    <property type="component" value="Unassembled WGS sequence"/>
</dbReference>
<organism evidence="2 3">
    <name type="scientific">Paragonimus skrjabini miyazakii</name>
    <dbReference type="NCBI Taxonomy" id="59628"/>
    <lineage>
        <taxon>Eukaryota</taxon>
        <taxon>Metazoa</taxon>
        <taxon>Spiralia</taxon>
        <taxon>Lophotrochozoa</taxon>
        <taxon>Platyhelminthes</taxon>
        <taxon>Trematoda</taxon>
        <taxon>Digenea</taxon>
        <taxon>Plagiorchiida</taxon>
        <taxon>Troglotremata</taxon>
        <taxon>Troglotrematidae</taxon>
        <taxon>Paragonimus</taxon>
    </lineage>
</organism>
<feature type="region of interest" description="Disordered" evidence="1">
    <location>
        <begin position="491"/>
        <end position="520"/>
    </location>
</feature>
<feature type="compositionally biased region" description="Polar residues" evidence="1">
    <location>
        <begin position="507"/>
        <end position="518"/>
    </location>
</feature>
<feature type="compositionally biased region" description="Low complexity" evidence="1">
    <location>
        <begin position="228"/>
        <end position="282"/>
    </location>
</feature>
<protein>
    <submittedName>
        <fullName evidence="2">Uncharacterized protein</fullName>
    </submittedName>
</protein>
<evidence type="ECO:0000256" key="1">
    <source>
        <dbReference type="SAM" id="MobiDB-lite"/>
    </source>
</evidence>
<feature type="compositionally biased region" description="Polar residues" evidence="1">
    <location>
        <begin position="307"/>
        <end position="318"/>
    </location>
</feature>
<feature type="region of interest" description="Disordered" evidence="1">
    <location>
        <begin position="1"/>
        <end position="29"/>
    </location>
</feature>
<gene>
    <name evidence="2" type="ORF">EG68_00349</name>
</gene>